<dbReference type="EMBL" id="JAQQAF010000003">
    <property type="protein sequence ID" value="KAJ8500807.1"/>
    <property type="molecule type" value="Genomic_DNA"/>
</dbReference>
<name>A0AAV8RN76_ENSVE</name>
<dbReference type="AlphaFoldDB" id="A0AAV8RN76"/>
<organism evidence="1 2">
    <name type="scientific">Ensete ventricosum</name>
    <name type="common">Abyssinian banana</name>
    <name type="synonym">Musa ensete</name>
    <dbReference type="NCBI Taxonomy" id="4639"/>
    <lineage>
        <taxon>Eukaryota</taxon>
        <taxon>Viridiplantae</taxon>
        <taxon>Streptophyta</taxon>
        <taxon>Embryophyta</taxon>
        <taxon>Tracheophyta</taxon>
        <taxon>Spermatophyta</taxon>
        <taxon>Magnoliopsida</taxon>
        <taxon>Liliopsida</taxon>
        <taxon>Zingiberales</taxon>
        <taxon>Musaceae</taxon>
        <taxon>Ensete</taxon>
    </lineage>
</organism>
<sequence>MKPEAEGEESEKVEEIVLNIVLLLNWFPATPFSVCEGFEVRLPSDIGHIWVLGFWIVTEQVRCLGDARLIWNTVNRLHHRAVM</sequence>
<protein>
    <submittedName>
        <fullName evidence="1">Uncharacterized protein</fullName>
    </submittedName>
</protein>
<dbReference type="Proteomes" id="UP001222027">
    <property type="component" value="Unassembled WGS sequence"/>
</dbReference>
<evidence type="ECO:0000313" key="2">
    <source>
        <dbReference type="Proteomes" id="UP001222027"/>
    </source>
</evidence>
<comment type="caution">
    <text evidence="1">The sequence shown here is derived from an EMBL/GenBank/DDBJ whole genome shotgun (WGS) entry which is preliminary data.</text>
</comment>
<evidence type="ECO:0000313" key="1">
    <source>
        <dbReference type="EMBL" id="KAJ8500807.1"/>
    </source>
</evidence>
<gene>
    <name evidence="1" type="ORF">OPV22_011359</name>
</gene>
<accession>A0AAV8RN76</accession>
<reference evidence="1 2" key="1">
    <citation type="submission" date="2022-12" db="EMBL/GenBank/DDBJ databases">
        <title>Chromosome-scale assembly of the Ensete ventricosum genome.</title>
        <authorList>
            <person name="Dussert Y."/>
            <person name="Stocks J."/>
            <person name="Wendawek A."/>
            <person name="Woldeyes F."/>
            <person name="Nichols R.A."/>
            <person name="Borrell J.S."/>
        </authorList>
    </citation>
    <scope>NUCLEOTIDE SEQUENCE [LARGE SCALE GENOMIC DNA]</scope>
    <source>
        <strain evidence="2">cv. Maze</strain>
        <tissue evidence="1">Seeds</tissue>
    </source>
</reference>
<keyword evidence="2" id="KW-1185">Reference proteome</keyword>
<proteinExistence type="predicted"/>